<dbReference type="SUPFAM" id="SSF52540">
    <property type="entry name" value="P-loop containing nucleoside triphosphate hydrolases"/>
    <property type="match status" value="1"/>
</dbReference>
<dbReference type="Gene3D" id="3.40.50.300">
    <property type="entry name" value="P-loop containing nucleotide triphosphate hydrolases"/>
    <property type="match status" value="1"/>
</dbReference>
<dbReference type="InterPro" id="IPR000863">
    <property type="entry name" value="Sulfotransferase_dom"/>
</dbReference>
<dbReference type="EC" id="2.8.2.-" evidence="3"/>
<evidence type="ECO:0000259" key="4">
    <source>
        <dbReference type="Pfam" id="PF00685"/>
    </source>
</evidence>
<reference evidence="5 6" key="1">
    <citation type="submission" date="2020-04" db="EMBL/GenBank/DDBJ databases">
        <title>Plant Genome Project.</title>
        <authorList>
            <person name="Zhang R.-G."/>
        </authorList>
    </citation>
    <scope>NUCLEOTIDE SEQUENCE [LARGE SCALE GENOMIC DNA]</scope>
    <source>
        <strain evidence="5">YNK0</strain>
        <tissue evidence="5">Leaf</tissue>
    </source>
</reference>
<dbReference type="InterPro" id="IPR027417">
    <property type="entry name" value="P-loop_NTPase"/>
</dbReference>
<evidence type="ECO:0000313" key="5">
    <source>
        <dbReference type="EMBL" id="KAF8378548.1"/>
    </source>
</evidence>
<evidence type="ECO:0000256" key="1">
    <source>
        <dbReference type="ARBA" id="ARBA00005771"/>
    </source>
</evidence>
<name>A0A834YAC1_TETSI</name>
<dbReference type="OrthoDB" id="205623at2759"/>
<proteinExistence type="inferred from homology"/>
<evidence type="ECO:0000256" key="2">
    <source>
        <dbReference type="ARBA" id="ARBA00022679"/>
    </source>
</evidence>
<dbReference type="PANTHER" id="PTHR11783">
    <property type="entry name" value="SULFOTRANSFERASE SULT"/>
    <property type="match status" value="1"/>
</dbReference>
<dbReference type="OMA" id="CCFESMS"/>
<feature type="domain" description="Sulfotransferase" evidence="4">
    <location>
        <begin position="5"/>
        <end position="130"/>
    </location>
</feature>
<accession>A0A834YAC1</accession>
<keyword evidence="6" id="KW-1185">Reference proteome</keyword>
<comment type="similarity">
    <text evidence="1 3">Belongs to the sulfotransferase 1 family.</text>
</comment>
<sequence length="193" mass="22208">MALGRFCSGVVPYGSYFDHVLGYWKESLERPKKVFFISYEELKDDPKTHVKRLAEFLGCPFNGEDEEQEVEEIARNCSFDRLSNLEVNKSSDCPTWLKLPYSSYFRQSGMGDHKNYLDPEMIKRIDTITRPEKSIVVNVDCDMYNGAEQEQEQAHFQLLLSTTSFAFTREHANSLEAATSFLGFFLLDLSLPS</sequence>
<dbReference type="AlphaFoldDB" id="A0A834YAC1"/>
<dbReference type="GO" id="GO:0008146">
    <property type="term" value="F:sulfotransferase activity"/>
    <property type="evidence" value="ECO:0007669"/>
    <property type="project" value="InterPro"/>
</dbReference>
<evidence type="ECO:0000256" key="3">
    <source>
        <dbReference type="RuleBase" id="RU361155"/>
    </source>
</evidence>
<comment type="caution">
    <text evidence="5">The sequence shown here is derived from an EMBL/GenBank/DDBJ whole genome shotgun (WGS) entry which is preliminary data.</text>
</comment>
<protein>
    <recommendedName>
        <fullName evidence="3">Sulfotransferase</fullName>
        <ecNumber evidence="3">2.8.2.-</ecNumber>
    </recommendedName>
</protein>
<keyword evidence="2 3" id="KW-0808">Transferase</keyword>
<gene>
    <name evidence="5" type="ORF">HHK36_029891</name>
</gene>
<organism evidence="5 6">
    <name type="scientific">Tetracentron sinense</name>
    <name type="common">Spur-leaf</name>
    <dbReference type="NCBI Taxonomy" id="13715"/>
    <lineage>
        <taxon>Eukaryota</taxon>
        <taxon>Viridiplantae</taxon>
        <taxon>Streptophyta</taxon>
        <taxon>Embryophyta</taxon>
        <taxon>Tracheophyta</taxon>
        <taxon>Spermatophyta</taxon>
        <taxon>Magnoliopsida</taxon>
        <taxon>Trochodendrales</taxon>
        <taxon>Trochodendraceae</taxon>
        <taxon>Tetracentron</taxon>
    </lineage>
</organism>
<evidence type="ECO:0000313" key="6">
    <source>
        <dbReference type="Proteomes" id="UP000655225"/>
    </source>
</evidence>
<dbReference type="Proteomes" id="UP000655225">
    <property type="component" value="Unassembled WGS sequence"/>
</dbReference>
<dbReference type="Pfam" id="PF00685">
    <property type="entry name" value="Sulfotransfer_1"/>
    <property type="match status" value="1"/>
</dbReference>
<dbReference type="EMBL" id="JABCRI010000023">
    <property type="protein sequence ID" value="KAF8378548.1"/>
    <property type="molecule type" value="Genomic_DNA"/>
</dbReference>